<evidence type="ECO:0000256" key="4">
    <source>
        <dbReference type="ARBA" id="ARBA00022801"/>
    </source>
</evidence>
<protein>
    <recommendedName>
        <fullName evidence="3">cellulase</fullName>
        <ecNumber evidence="3">3.2.1.4</ecNumber>
    </recommendedName>
</protein>
<feature type="chain" id="PRO_5045839027" description="cellulase" evidence="8">
    <location>
        <begin position="24"/>
        <end position="376"/>
    </location>
</feature>
<dbReference type="SUPFAM" id="SSF48208">
    <property type="entry name" value="Six-hairpin glycosidases"/>
    <property type="match status" value="1"/>
</dbReference>
<keyword evidence="4 9" id="KW-0378">Hydrolase</keyword>
<name>A0ABT1XKQ4_9BURK</name>
<keyword evidence="10" id="KW-1185">Reference proteome</keyword>
<keyword evidence="7" id="KW-0119">Carbohydrate metabolism</keyword>
<comment type="similarity">
    <text evidence="2">Belongs to the glycosyl hydrolase 8 (cellulase D) family.</text>
</comment>
<evidence type="ECO:0000313" key="9">
    <source>
        <dbReference type="EMBL" id="MCR2747881.1"/>
    </source>
</evidence>
<evidence type="ECO:0000256" key="2">
    <source>
        <dbReference type="ARBA" id="ARBA00009209"/>
    </source>
</evidence>
<evidence type="ECO:0000256" key="6">
    <source>
        <dbReference type="ARBA" id="ARBA00023295"/>
    </source>
</evidence>
<dbReference type="EC" id="3.2.1.4" evidence="3"/>
<feature type="signal peptide" evidence="8">
    <location>
        <begin position="1"/>
        <end position="23"/>
    </location>
</feature>
<dbReference type="InterPro" id="IPR012341">
    <property type="entry name" value="6hp_glycosidase-like_sf"/>
</dbReference>
<dbReference type="Gene3D" id="1.50.10.10">
    <property type="match status" value="1"/>
</dbReference>
<evidence type="ECO:0000256" key="5">
    <source>
        <dbReference type="ARBA" id="ARBA00023001"/>
    </source>
</evidence>
<gene>
    <name evidence="9" type="primary">bcsZ</name>
    <name evidence="9" type="ORF">NSP04_14615</name>
</gene>
<dbReference type="GO" id="GO:0008810">
    <property type="term" value="F:cellulase activity"/>
    <property type="evidence" value="ECO:0007669"/>
    <property type="project" value="UniProtKB-EC"/>
</dbReference>
<evidence type="ECO:0000256" key="7">
    <source>
        <dbReference type="ARBA" id="ARBA00023326"/>
    </source>
</evidence>
<keyword evidence="8" id="KW-0732">Signal</keyword>
<dbReference type="InterPro" id="IPR002037">
    <property type="entry name" value="Glyco_hydro_8"/>
</dbReference>
<keyword evidence="7" id="KW-0624">Polysaccharide degradation</keyword>
<dbReference type="Proteomes" id="UP001165267">
    <property type="component" value="Unassembled WGS sequence"/>
</dbReference>
<evidence type="ECO:0000256" key="3">
    <source>
        <dbReference type="ARBA" id="ARBA00012601"/>
    </source>
</evidence>
<dbReference type="EMBL" id="JANKHG010000027">
    <property type="protein sequence ID" value="MCR2747881.1"/>
    <property type="molecule type" value="Genomic_DNA"/>
</dbReference>
<comment type="caution">
    <text evidence="9">The sequence shown here is derived from an EMBL/GenBank/DDBJ whole genome shotgun (WGS) entry which is preliminary data.</text>
</comment>
<dbReference type="InterPro" id="IPR008928">
    <property type="entry name" value="6-hairpin_glycosidase_sf"/>
</dbReference>
<proteinExistence type="inferred from homology"/>
<dbReference type="PRINTS" id="PR00735">
    <property type="entry name" value="GLHYDRLASE8"/>
</dbReference>
<sequence>MTRGFFIALMGMLLFTESGTLHAAKCIGPWTELKLFESKHLQGGRVVDFNTPEQITTSEGQSYAMFFALVNNDRVRFKQLLEWTEQNLALGGLSQSLPAWKWGRLRGNQFGMLDPNSASDSDLWIAYSLLEAARLWDIPEYKEKGLALMRLIKDQESAALPGYGPMVLPGSQGFNPSPDVYRMNPSYLPAFLMNRLGELGNDEFWRNQADLSAKLVVNASPNGYVPDWITVTADGILPDLEKGKTGSYDAIRTYLWVAITSKQDNNRGRLMQSVFAYMQLANRLGEPLERVDTSTGIWDGTAAPGFFYALEPLAVELKLTRLLTAIRAKQSEIKSQSYTPLAYYDWVLLLYAKGWMDGRYRFDKNGALQVSWNKVC</sequence>
<organism evidence="9 10">
    <name type="scientific">Limnobacter parvus</name>
    <dbReference type="NCBI Taxonomy" id="2939690"/>
    <lineage>
        <taxon>Bacteria</taxon>
        <taxon>Pseudomonadati</taxon>
        <taxon>Pseudomonadota</taxon>
        <taxon>Betaproteobacteria</taxon>
        <taxon>Burkholderiales</taxon>
        <taxon>Burkholderiaceae</taxon>
        <taxon>Limnobacter</taxon>
    </lineage>
</organism>
<dbReference type="NCBIfam" id="NF008305">
    <property type="entry name" value="PRK11097.1"/>
    <property type="match status" value="1"/>
</dbReference>
<accession>A0ABT1XKQ4</accession>
<evidence type="ECO:0000313" key="10">
    <source>
        <dbReference type="Proteomes" id="UP001165267"/>
    </source>
</evidence>
<reference evidence="9" key="1">
    <citation type="submission" date="2022-07" db="EMBL/GenBank/DDBJ databases">
        <authorList>
            <person name="Xamxidin M."/>
        </authorList>
    </citation>
    <scope>NUCLEOTIDE SEQUENCE</scope>
    <source>
        <strain evidence="9">YS8-69</strain>
    </source>
</reference>
<comment type="catalytic activity">
    <reaction evidence="1">
        <text>Endohydrolysis of (1-&gt;4)-beta-D-glucosidic linkages in cellulose, lichenin and cereal beta-D-glucans.</text>
        <dbReference type="EC" id="3.2.1.4"/>
    </reaction>
</comment>
<evidence type="ECO:0000256" key="8">
    <source>
        <dbReference type="SAM" id="SignalP"/>
    </source>
</evidence>
<dbReference type="RefSeq" id="WP_257513092.1">
    <property type="nucleotide sequence ID" value="NZ_JANKHG010000027.1"/>
</dbReference>
<evidence type="ECO:0000256" key="1">
    <source>
        <dbReference type="ARBA" id="ARBA00000966"/>
    </source>
</evidence>
<dbReference type="Pfam" id="PF01270">
    <property type="entry name" value="Glyco_hydro_8"/>
    <property type="match status" value="1"/>
</dbReference>
<keyword evidence="6 9" id="KW-0326">Glycosidase</keyword>
<keyword evidence="5" id="KW-0136">Cellulose degradation</keyword>